<sequence length="178" mass="19290">MKRKWIKTGVLLLAAGYFLVCSSVLSGKAAEAAGSTDKKDGEYTIEITMKGGSGRASITSPAVLTVKDGRAYARIQWSSSHYDYMIVGGEKFLPIEGEEYSTFEIPVLAFDEPVTVTADTTAMSTSHEIEYTLTFQEKTIEIRSEKRSGIWVMTAVGAGVLIVAVGAAVYCKKRKQNG</sequence>
<keyword evidence="1" id="KW-0812">Transmembrane</keyword>
<keyword evidence="2" id="KW-0732">Signal</keyword>
<keyword evidence="1" id="KW-0472">Membrane</keyword>
<feature type="signal peptide" evidence="2">
    <location>
        <begin position="1"/>
        <end position="26"/>
    </location>
</feature>
<feature type="transmembrane region" description="Helical" evidence="1">
    <location>
        <begin position="150"/>
        <end position="171"/>
    </location>
</feature>
<dbReference type="OrthoDB" id="9812528at2"/>
<dbReference type="AlphaFoldDB" id="A0A3E3K5G2"/>
<dbReference type="GeneID" id="97192918"/>
<organism evidence="3 4">
    <name type="scientific">Sellimonas intestinalis</name>
    <dbReference type="NCBI Taxonomy" id="1653434"/>
    <lineage>
        <taxon>Bacteria</taxon>
        <taxon>Bacillati</taxon>
        <taxon>Bacillota</taxon>
        <taxon>Clostridia</taxon>
        <taxon>Lachnospirales</taxon>
        <taxon>Lachnospiraceae</taxon>
        <taxon>Sellimonas</taxon>
    </lineage>
</organism>
<proteinExistence type="predicted"/>
<protein>
    <recommendedName>
        <fullName evidence="5">NEAT domain-containing protein</fullName>
    </recommendedName>
</protein>
<evidence type="ECO:0008006" key="5">
    <source>
        <dbReference type="Google" id="ProtNLM"/>
    </source>
</evidence>
<name>A0A3E3K5G2_9FIRM</name>
<gene>
    <name evidence="3" type="ORF">DW016_00820</name>
</gene>
<dbReference type="EMBL" id="QVLX01000001">
    <property type="protein sequence ID" value="RGE89850.1"/>
    <property type="molecule type" value="Genomic_DNA"/>
</dbReference>
<evidence type="ECO:0000256" key="1">
    <source>
        <dbReference type="SAM" id="Phobius"/>
    </source>
</evidence>
<evidence type="ECO:0000313" key="3">
    <source>
        <dbReference type="EMBL" id="RGE89850.1"/>
    </source>
</evidence>
<evidence type="ECO:0000256" key="2">
    <source>
        <dbReference type="SAM" id="SignalP"/>
    </source>
</evidence>
<keyword evidence="1" id="KW-1133">Transmembrane helix</keyword>
<evidence type="ECO:0000313" key="4">
    <source>
        <dbReference type="Proteomes" id="UP000261080"/>
    </source>
</evidence>
<comment type="caution">
    <text evidence="3">The sequence shown here is derived from an EMBL/GenBank/DDBJ whole genome shotgun (WGS) entry which is preliminary data.</text>
</comment>
<feature type="chain" id="PRO_5039037280" description="NEAT domain-containing protein" evidence="2">
    <location>
        <begin position="27"/>
        <end position="178"/>
    </location>
</feature>
<keyword evidence="4" id="KW-1185">Reference proteome</keyword>
<reference evidence="3 4" key="1">
    <citation type="submission" date="2018-08" db="EMBL/GenBank/DDBJ databases">
        <title>A genome reference for cultivated species of the human gut microbiota.</title>
        <authorList>
            <person name="Zou Y."/>
            <person name="Xue W."/>
            <person name="Luo G."/>
        </authorList>
    </citation>
    <scope>NUCLEOTIDE SEQUENCE [LARGE SCALE GENOMIC DNA]</scope>
    <source>
        <strain evidence="3 4">AF37-2AT</strain>
    </source>
</reference>
<dbReference type="Proteomes" id="UP000261080">
    <property type="component" value="Unassembled WGS sequence"/>
</dbReference>
<accession>A0A3E3K5G2</accession>
<dbReference type="RefSeq" id="WP_024732727.1">
    <property type="nucleotide sequence ID" value="NZ_CALBAT010000003.1"/>
</dbReference>